<dbReference type="Gene3D" id="3.60.10.10">
    <property type="entry name" value="Endonuclease/exonuclease/phosphatase"/>
    <property type="match status" value="1"/>
</dbReference>
<dbReference type="GO" id="GO:0016605">
    <property type="term" value="C:PML body"/>
    <property type="evidence" value="ECO:0007669"/>
    <property type="project" value="UniProtKB-SubCell"/>
</dbReference>
<evidence type="ECO:0000256" key="3">
    <source>
        <dbReference type="ARBA" id="ARBA00004322"/>
    </source>
</evidence>
<evidence type="ECO:0000256" key="11">
    <source>
        <dbReference type="ARBA" id="ARBA00023242"/>
    </source>
</evidence>
<evidence type="ECO:0000256" key="1">
    <source>
        <dbReference type="ARBA" id="ARBA00001936"/>
    </source>
</evidence>
<dbReference type="GO" id="GO:0070260">
    <property type="term" value="F:5'-tyrosyl-DNA phosphodiesterase activity"/>
    <property type="evidence" value="ECO:0007669"/>
    <property type="project" value="TreeGrafter"/>
</dbReference>
<dbReference type="FunFam" id="3.60.10.10:FF:000024">
    <property type="entry name" value="Tyrosyl-DNA phosphodiesterase 2"/>
    <property type="match status" value="1"/>
</dbReference>
<keyword evidence="5" id="KW-0540">Nuclease</keyword>
<comment type="caution">
    <text evidence="14">The sequence shown here is derived from an EMBL/GenBank/DDBJ whole genome shotgun (WGS) entry which is preliminary data.</text>
</comment>
<organism evidence="14 15">
    <name type="scientific">Pinctada imbricata</name>
    <name type="common">Atlantic pearl-oyster</name>
    <name type="synonym">Pinctada martensii</name>
    <dbReference type="NCBI Taxonomy" id="66713"/>
    <lineage>
        <taxon>Eukaryota</taxon>
        <taxon>Metazoa</taxon>
        <taxon>Spiralia</taxon>
        <taxon>Lophotrochozoa</taxon>
        <taxon>Mollusca</taxon>
        <taxon>Bivalvia</taxon>
        <taxon>Autobranchia</taxon>
        <taxon>Pteriomorphia</taxon>
        <taxon>Pterioida</taxon>
        <taxon>Pterioidea</taxon>
        <taxon>Pteriidae</taxon>
        <taxon>Pinctada</taxon>
    </lineage>
</organism>
<reference evidence="14" key="1">
    <citation type="submission" date="2019-08" db="EMBL/GenBank/DDBJ databases">
        <title>The improved chromosome-level genome for the pearl oyster Pinctada fucata martensii using PacBio sequencing and Hi-C.</title>
        <authorList>
            <person name="Zheng Z."/>
        </authorList>
    </citation>
    <scope>NUCLEOTIDE SEQUENCE</scope>
    <source>
        <strain evidence="14">ZZ-2019</strain>
        <tissue evidence="14">Adductor muscle</tissue>
    </source>
</reference>
<dbReference type="GO" id="GO:0004518">
    <property type="term" value="F:nuclease activity"/>
    <property type="evidence" value="ECO:0007669"/>
    <property type="project" value="UniProtKB-KW"/>
</dbReference>
<keyword evidence="6" id="KW-0479">Metal-binding</keyword>
<sequence length="276" mass="31758">MYVFNRGKSEEESEEDKRFRLLSWNIDGLDMPTAVKRAHTVCEIINKENPHVVYLQEVVESTQEVLEARCPTYQIIPGGDREYFTAIMIKVGSVMYREMNVTEYPGTRMMRNLLCVKCKYRGSPLTLMTSHLESTAEYGTERKAQLKMAFDKMVNEPEDRTVIFGGDLNLRDKELAAVGGIPSGIVDLWEETGSRPEAKYTWDMTRNDNLTFNGKYKPRCRFDRLYMKSAKPMKLKPVILNLLDWKSRDSTGDFLVITGGFSLTMMFKTSFITCLV</sequence>
<dbReference type="GO" id="GO:0005737">
    <property type="term" value="C:cytoplasm"/>
    <property type="evidence" value="ECO:0007669"/>
    <property type="project" value="TreeGrafter"/>
</dbReference>
<evidence type="ECO:0000256" key="2">
    <source>
        <dbReference type="ARBA" id="ARBA00001946"/>
    </source>
</evidence>
<proteinExistence type="predicted"/>
<evidence type="ECO:0000256" key="10">
    <source>
        <dbReference type="ARBA" id="ARBA00023204"/>
    </source>
</evidence>
<evidence type="ECO:0000313" key="14">
    <source>
        <dbReference type="EMBL" id="KAK3087966.1"/>
    </source>
</evidence>
<evidence type="ECO:0000259" key="13">
    <source>
        <dbReference type="Pfam" id="PF03372"/>
    </source>
</evidence>
<accession>A0AA88XVB3</accession>
<dbReference type="Pfam" id="PF03372">
    <property type="entry name" value="Exo_endo_phos"/>
    <property type="match status" value="1"/>
</dbReference>
<dbReference type="EMBL" id="VSWD01000011">
    <property type="protein sequence ID" value="KAK3087966.1"/>
    <property type="molecule type" value="Genomic_DNA"/>
</dbReference>
<dbReference type="PANTHER" id="PTHR15822">
    <property type="entry name" value="TRAF AND TNF RECEPTOR-ASSOCIATED PROTEIN"/>
    <property type="match status" value="1"/>
</dbReference>
<evidence type="ECO:0000313" key="15">
    <source>
        <dbReference type="Proteomes" id="UP001186944"/>
    </source>
</evidence>
<comment type="subcellular location">
    <subcellularLocation>
        <location evidence="3">Nucleus</location>
        <location evidence="3">PML body</location>
    </subcellularLocation>
</comment>
<dbReference type="GO" id="GO:0046872">
    <property type="term" value="F:metal ion binding"/>
    <property type="evidence" value="ECO:0007669"/>
    <property type="project" value="UniProtKB-KW"/>
</dbReference>
<dbReference type="InterPro" id="IPR036691">
    <property type="entry name" value="Endo/exonu/phosph_ase_sf"/>
</dbReference>
<dbReference type="AlphaFoldDB" id="A0AA88XVB3"/>
<evidence type="ECO:0000256" key="9">
    <source>
        <dbReference type="ARBA" id="ARBA00022842"/>
    </source>
</evidence>
<evidence type="ECO:0000256" key="7">
    <source>
        <dbReference type="ARBA" id="ARBA00022763"/>
    </source>
</evidence>
<keyword evidence="8" id="KW-0378">Hydrolase</keyword>
<evidence type="ECO:0000256" key="12">
    <source>
        <dbReference type="ARBA" id="ARBA00031304"/>
    </source>
</evidence>
<protein>
    <recommendedName>
        <fullName evidence="4">Tyrosyl-DNA phosphodiesterase 2</fullName>
    </recommendedName>
    <alternativeName>
        <fullName evidence="12">5'-tyrosyl-DNA phosphodiesterase</fullName>
    </alternativeName>
</protein>
<keyword evidence="15" id="KW-1185">Reference proteome</keyword>
<comment type="cofactor">
    <cofactor evidence="1">
        <name>Mn(2+)</name>
        <dbReference type="ChEBI" id="CHEBI:29035"/>
    </cofactor>
</comment>
<evidence type="ECO:0000256" key="5">
    <source>
        <dbReference type="ARBA" id="ARBA00022722"/>
    </source>
</evidence>
<dbReference type="SUPFAM" id="SSF56219">
    <property type="entry name" value="DNase I-like"/>
    <property type="match status" value="1"/>
</dbReference>
<dbReference type="InterPro" id="IPR005135">
    <property type="entry name" value="Endo/exonuclease/phosphatase"/>
</dbReference>
<evidence type="ECO:0000256" key="4">
    <source>
        <dbReference type="ARBA" id="ARBA00017870"/>
    </source>
</evidence>
<keyword evidence="11" id="KW-0539">Nucleus</keyword>
<name>A0AA88XVB3_PINIB</name>
<gene>
    <name evidence="14" type="ORF">FSP39_012910</name>
</gene>
<keyword evidence="10" id="KW-0234">DNA repair</keyword>
<comment type="cofactor">
    <cofactor evidence="2">
        <name>Mg(2+)</name>
        <dbReference type="ChEBI" id="CHEBI:18420"/>
    </cofactor>
</comment>
<dbReference type="PANTHER" id="PTHR15822:SF4">
    <property type="entry name" value="TYROSYL-DNA PHOSPHODIESTERASE 2"/>
    <property type="match status" value="1"/>
</dbReference>
<dbReference type="Proteomes" id="UP001186944">
    <property type="component" value="Unassembled WGS sequence"/>
</dbReference>
<dbReference type="GO" id="GO:0003697">
    <property type="term" value="F:single-stranded DNA binding"/>
    <property type="evidence" value="ECO:0007669"/>
    <property type="project" value="TreeGrafter"/>
</dbReference>
<keyword evidence="7" id="KW-0227">DNA damage</keyword>
<evidence type="ECO:0000256" key="6">
    <source>
        <dbReference type="ARBA" id="ARBA00022723"/>
    </source>
</evidence>
<feature type="domain" description="Endonuclease/exonuclease/phosphatase" evidence="13">
    <location>
        <begin position="22"/>
        <end position="210"/>
    </location>
</feature>
<evidence type="ECO:0000256" key="8">
    <source>
        <dbReference type="ARBA" id="ARBA00022801"/>
    </source>
</evidence>
<dbReference type="GO" id="GO:0006302">
    <property type="term" value="P:double-strand break repair"/>
    <property type="evidence" value="ECO:0007669"/>
    <property type="project" value="TreeGrafter"/>
</dbReference>
<dbReference type="CDD" id="cd09080">
    <property type="entry name" value="TDP2"/>
    <property type="match status" value="1"/>
</dbReference>
<keyword evidence="9" id="KW-0460">Magnesium</keyword>
<dbReference type="InterPro" id="IPR051547">
    <property type="entry name" value="TDP2-like"/>
</dbReference>